<protein>
    <recommendedName>
        <fullName evidence="6">Probable membrane transporter protein</fullName>
    </recommendedName>
</protein>
<comment type="similarity">
    <text evidence="2 6">Belongs to the 4-toluene sulfonate uptake permease (TSUP) (TC 2.A.102) family.</text>
</comment>
<feature type="transmembrane region" description="Helical" evidence="6">
    <location>
        <begin position="99"/>
        <end position="116"/>
    </location>
</feature>
<feature type="transmembrane region" description="Helical" evidence="6">
    <location>
        <begin position="202"/>
        <end position="222"/>
    </location>
</feature>
<keyword evidence="3 6" id="KW-0812">Transmembrane</keyword>
<dbReference type="GO" id="GO:0005886">
    <property type="term" value="C:plasma membrane"/>
    <property type="evidence" value="ECO:0007669"/>
    <property type="project" value="UniProtKB-SubCell"/>
</dbReference>
<name>A0A1X1T7C2_9MYCO</name>
<dbReference type="Proteomes" id="UP000193465">
    <property type="component" value="Unassembled WGS sequence"/>
</dbReference>
<gene>
    <name evidence="7" type="ORF">AWC02_19035</name>
</gene>
<evidence type="ECO:0000256" key="6">
    <source>
        <dbReference type="RuleBase" id="RU363041"/>
    </source>
</evidence>
<feature type="transmembrane region" description="Helical" evidence="6">
    <location>
        <begin position="75"/>
        <end position="93"/>
    </location>
</feature>
<dbReference type="InterPro" id="IPR051598">
    <property type="entry name" value="TSUP/Inactive_protease-like"/>
</dbReference>
<feature type="transmembrane region" description="Helical" evidence="6">
    <location>
        <begin position="174"/>
        <end position="195"/>
    </location>
</feature>
<sequence length="256" mass="25840">MVLLSFIGGLAVALVTAPVGVSGAVFLLPIQISVLQIPSPAVTPTNLLFNVVAIPGALARYRTRGALRSPLTTTLLAGTLPGVVVGACIRVFVIPGLEMFRLLLAGFLLPLGVWLMRRPGGRPAAHRSVPARRVTLAVAFGVGVLGGIYGIGGGSLLSPILVGAGMPLATVAPATLVTTFVTSVAGAATYVILALTTAGAQIAPHWAVGFAAGLGGLLGGYLGAHMQPRLPERVLATLLGAVAIATAVLYIAQSLH</sequence>
<feature type="transmembrane region" description="Helical" evidence="6">
    <location>
        <begin position="47"/>
        <end position="63"/>
    </location>
</feature>
<reference evidence="7 8" key="1">
    <citation type="submission" date="2016-01" db="EMBL/GenBank/DDBJ databases">
        <title>The new phylogeny of the genus Mycobacterium.</title>
        <authorList>
            <person name="Tarcisio F."/>
            <person name="Conor M."/>
            <person name="Antonella G."/>
            <person name="Elisabetta G."/>
            <person name="Giulia F.S."/>
            <person name="Sara T."/>
            <person name="Anna F."/>
            <person name="Clotilde B."/>
            <person name="Roberto B."/>
            <person name="Veronica D.S."/>
            <person name="Fabio R."/>
            <person name="Monica P."/>
            <person name="Olivier J."/>
            <person name="Enrico T."/>
            <person name="Nicola S."/>
        </authorList>
    </citation>
    <scope>NUCLEOTIDE SEQUENCE [LARGE SCALE GENOMIC DNA]</scope>
    <source>
        <strain evidence="7 8">ATCC 27353</strain>
    </source>
</reference>
<evidence type="ECO:0000256" key="1">
    <source>
        <dbReference type="ARBA" id="ARBA00004141"/>
    </source>
</evidence>
<dbReference type="PANTHER" id="PTHR43701">
    <property type="entry name" value="MEMBRANE TRANSPORTER PROTEIN MJ0441-RELATED"/>
    <property type="match status" value="1"/>
</dbReference>
<evidence type="ECO:0000256" key="4">
    <source>
        <dbReference type="ARBA" id="ARBA00022989"/>
    </source>
</evidence>
<keyword evidence="6" id="KW-1003">Cell membrane</keyword>
<dbReference type="InterPro" id="IPR002781">
    <property type="entry name" value="TM_pro_TauE-like"/>
</dbReference>
<dbReference type="AlphaFoldDB" id="A0A1X1T7C2"/>
<dbReference type="Pfam" id="PF01925">
    <property type="entry name" value="TauE"/>
    <property type="match status" value="1"/>
</dbReference>
<comment type="caution">
    <text evidence="7">The sequence shown here is derived from an EMBL/GenBank/DDBJ whole genome shotgun (WGS) entry which is preliminary data.</text>
</comment>
<keyword evidence="8" id="KW-1185">Reference proteome</keyword>
<dbReference type="STRING" id="188915.AWC02_19035"/>
<keyword evidence="4 6" id="KW-1133">Transmembrane helix</keyword>
<evidence type="ECO:0000256" key="3">
    <source>
        <dbReference type="ARBA" id="ARBA00022692"/>
    </source>
</evidence>
<proteinExistence type="inferred from homology"/>
<evidence type="ECO:0000256" key="5">
    <source>
        <dbReference type="ARBA" id="ARBA00023136"/>
    </source>
</evidence>
<feature type="transmembrane region" description="Helical" evidence="6">
    <location>
        <begin position="234"/>
        <end position="252"/>
    </location>
</feature>
<organism evidence="7 8">
    <name type="scientific">Mycolicibacter engbaekii</name>
    <dbReference type="NCBI Taxonomy" id="188915"/>
    <lineage>
        <taxon>Bacteria</taxon>
        <taxon>Bacillati</taxon>
        <taxon>Actinomycetota</taxon>
        <taxon>Actinomycetes</taxon>
        <taxon>Mycobacteriales</taxon>
        <taxon>Mycobacteriaceae</taxon>
        <taxon>Mycolicibacter</taxon>
    </lineage>
</organism>
<evidence type="ECO:0000256" key="2">
    <source>
        <dbReference type="ARBA" id="ARBA00009142"/>
    </source>
</evidence>
<evidence type="ECO:0000313" key="8">
    <source>
        <dbReference type="Proteomes" id="UP000193465"/>
    </source>
</evidence>
<dbReference type="EMBL" id="LQOT01000073">
    <property type="protein sequence ID" value="ORV40483.1"/>
    <property type="molecule type" value="Genomic_DNA"/>
</dbReference>
<keyword evidence="5 6" id="KW-0472">Membrane</keyword>
<evidence type="ECO:0000313" key="7">
    <source>
        <dbReference type="EMBL" id="ORV40483.1"/>
    </source>
</evidence>
<dbReference type="PANTHER" id="PTHR43701:SF5">
    <property type="entry name" value="MEMBRANE TRANSPORTER PROTEIN-RELATED"/>
    <property type="match status" value="1"/>
</dbReference>
<feature type="transmembrane region" description="Helical" evidence="6">
    <location>
        <begin position="136"/>
        <end position="162"/>
    </location>
</feature>
<comment type="subcellular location">
    <subcellularLocation>
        <location evidence="6">Cell membrane</location>
        <topology evidence="6">Multi-pass membrane protein</topology>
    </subcellularLocation>
    <subcellularLocation>
        <location evidence="1">Membrane</location>
        <topology evidence="1">Multi-pass membrane protein</topology>
    </subcellularLocation>
</comment>
<accession>A0A1X1T7C2</accession>